<dbReference type="CDD" id="cd06971">
    <property type="entry name" value="PgpA"/>
    <property type="match status" value="1"/>
</dbReference>
<dbReference type="OrthoDB" id="9804091at2"/>
<dbReference type="GO" id="GO:0008962">
    <property type="term" value="F:phosphatidylglycerophosphatase activity"/>
    <property type="evidence" value="ECO:0007669"/>
    <property type="project" value="UniProtKB-EC"/>
</dbReference>
<comment type="pathway">
    <text evidence="1">Phospholipid metabolism; phosphatidylglycerol biosynthesis; phosphatidylglycerol from CDP-diacylglycerol: step 2/2.</text>
</comment>
<comment type="subcellular location">
    <subcellularLocation>
        <location evidence="1">Cell inner membrane</location>
        <topology evidence="1">Multi-pass membrane protein</topology>
    </subcellularLocation>
</comment>
<keyword evidence="1" id="KW-1208">Phospholipid metabolism</keyword>
<dbReference type="GO" id="GO:0046872">
    <property type="term" value="F:metal ion binding"/>
    <property type="evidence" value="ECO:0007669"/>
    <property type="project" value="UniProtKB-KW"/>
</dbReference>
<protein>
    <recommendedName>
        <fullName evidence="1">Phosphatidylglycerophosphatase A</fullName>
        <ecNumber evidence="1">3.1.3.27</ecNumber>
    </recommendedName>
    <alternativeName>
        <fullName evidence="1">Phosphatidylglycerolphosphate phosphatase A</fullName>
    </alternativeName>
</protein>
<name>A0A4Y8UJ20_9GAMM</name>
<dbReference type="GO" id="GO:0009395">
    <property type="term" value="P:phospholipid catabolic process"/>
    <property type="evidence" value="ECO:0007669"/>
    <property type="project" value="UniProtKB-KW"/>
</dbReference>
<evidence type="ECO:0000313" key="4">
    <source>
        <dbReference type="EMBL" id="TFH67794.1"/>
    </source>
</evidence>
<evidence type="ECO:0000259" key="3">
    <source>
        <dbReference type="Pfam" id="PF04608"/>
    </source>
</evidence>
<gene>
    <name evidence="4" type="ORF">E3W66_05960</name>
</gene>
<dbReference type="Proteomes" id="UP000298133">
    <property type="component" value="Unassembled WGS sequence"/>
</dbReference>
<dbReference type="InterPro" id="IPR026037">
    <property type="entry name" value="PgpA"/>
</dbReference>
<organism evidence="4 5">
    <name type="scientific">Gammaproteobacteria bacterium LSUCC0057</name>
    <dbReference type="NCBI Taxonomy" id="2559237"/>
    <lineage>
        <taxon>Bacteria</taxon>
        <taxon>Pseudomonadati</taxon>
        <taxon>Pseudomonadota</taxon>
        <taxon>Gammaproteobacteria</taxon>
        <taxon>Cellvibrionales</taxon>
        <taxon>Porticoccaceae</taxon>
        <taxon>SAR92 clade</taxon>
    </lineage>
</organism>
<dbReference type="PANTHER" id="PTHR36305">
    <property type="entry name" value="PHOSPHATIDYLGLYCEROPHOSPHATASE A"/>
    <property type="match status" value="1"/>
</dbReference>
<keyword evidence="1" id="KW-0443">Lipid metabolism</keyword>
<reference evidence="4 5" key="1">
    <citation type="submission" date="2019-03" db="EMBL/GenBank/DDBJ databases">
        <title>Draft genome of Gammaproteobacteria bacterium LSUCC0057, a member of the SAR92 clade.</title>
        <authorList>
            <person name="Lanclos V.C."/>
            <person name="Doiron C."/>
            <person name="Henson M.W."/>
            <person name="Thrash J.C."/>
        </authorList>
    </citation>
    <scope>NUCLEOTIDE SEQUENCE [LARGE SCALE GENOMIC DNA]</scope>
    <source>
        <strain evidence="4 5">LSUCC0057</strain>
    </source>
</reference>
<comment type="function">
    <text evidence="1">Lipid phosphatase which dephosphorylates phosphatidylglycerophosphate (PGP) to phosphatidylglycerol (PG).</text>
</comment>
<dbReference type="SUPFAM" id="SSF101307">
    <property type="entry name" value="YutG-like"/>
    <property type="match status" value="1"/>
</dbReference>
<proteinExistence type="predicted"/>
<keyword evidence="5" id="KW-1185">Reference proteome</keyword>
<keyword evidence="1" id="KW-0595">Phospholipid degradation</keyword>
<keyword evidence="1" id="KW-0479">Metal-binding</keyword>
<dbReference type="InterPro" id="IPR007686">
    <property type="entry name" value="YutG/PgpA"/>
</dbReference>
<keyword evidence="1" id="KW-0460">Magnesium</keyword>
<evidence type="ECO:0000256" key="1">
    <source>
        <dbReference type="PIRNR" id="PIRNR006162"/>
    </source>
</evidence>
<feature type="domain" description="YutG/PgpA" evidence="3">
    <location>
        <begin position="21"/>
        <end position="158"/>
    </location>
</feature>
<sequence>MTTSPTNPSVAQLCRSPLLLLAFGFGSGLAPKAPGTCGSLAALLLWPLLLLLPSPLLWPTIAAAALAGVVICGRAATKLGVHDHGGIVWDEFVGLWLALALLPATLPAALLGWVLFRLFDIAKPWPISWLDRRVHGGVGIMLDDLVAGLMAGWVGQLLLAVLG</sequence>
<keyword evidence="1" id="KW-0378">Hydrolase</keyword>
<feature type="transmembrane region" description="Helical" evidence="2">
    <location>
        <begin position="96"/>
        <end position="119"/>
    </location>
</feature>
<dbReference type="PANTHER" id="PTHR36305:SF1">
    <property type="entry name" value="PHOSPHATIDYLGLYCEROPHOSPHATASE A"/>
    <property type="match status" value="1"/>
</dbReference>
<dbReference type="EC" id="3.1.3.27" evidence="1"/>
<evidence type="ECO:0000313" key="5">
    <source>
        <dbReference type="Proteomes" id="UP000298133"/>
    </source>
</evidence>
<dbReference type="AlphaFoldDB" id="A0A4Y8UJ20"/>
<keyword evidence="1" id="KW-0442">Lipid degradation</keyword>
<accession>A0A4Y8UJ20</accession>
<dbReference type="UniPathway" id="UPA00084">
    <property type="reaction ID" value="UER00504"/>
</dbReference>
<keyword evidence="1 2" id="KW-0472">Membrane</keyword>
<dbReference type="GO" id="GO:0005886">
    <property type="term" value="C:plasma membrane"/>
    <property type="evidence" value="ECO:0007669"/>
    <property type="project" value="UniProtKB-SubCell"/>
</dbReference>
<dbReference type="GO" id="GO:0006655">
    <property type="term" value="P:phosphatidylglycerol biosynthetic process"/>
    <property type="evidence" value="ECO:0007669"/>
    <property type="project" value="UniProtKB-UniPathway"/>
</dbReference>
<feature type="transmembrane region" description="Helical" evidence="2">
    <location>
        <begin position="56"/>
        <end position="76"/>
    </location>
</feature>
<dbReference type="PIRSF" id="PIRSF006162">
    <property type="entry name" value="PgpA"/>
    <property type="match status" value="1"/>
</dbReference>
<keyword evidence="1 2" id="KW-0812">Transmembrane</keyword>
<keyword evidence="1" id="KW-0997">Cell inner membrane</keyword>
<evidence type="ECO:0000256" key="2">
    <source>
        <dbReference type="SAM" id="Phobius"/>
    </source>
</evidence>
<comment type="catalytic activity">
    <reaction evidence="1">
        <text>a 1,2-diacyl-sn-glycero-3-phospho-(1'-sn-glycero-3'-phosphate) + H2O = a 1,2-diacyl-sn-glycero-3-phospho-(1'-sn-glycerol) + phosphate</text>
        <dbReference type="Rhea" id="RHEA:33751"/>
        <dbReference type="ChEBI" id="CHEBI:15377"/>
        <dbReference type="ChEBI" id="CHEBI:43474"/>
        <dbReference type="ChEBI" id="CHEBI:60110"/>
        <dbReference type="ChEBI" id="CHEBI:64716"/>
        <dbReference type="EC" id="3.1.3.27"/>
    </reaction>
</comment>
<comment type="caution">
    <text evidence="4">The sequence shown here is derived from an EMBL/GenBank/DDBJ whole genome shotgun (WGS) entry which is preliminary data.</text>
</comment>
<keyword evidence="2" id="KW-1133">Transmembrane helix</keyword>
<dbReference type="InterPro" id="IPR036681">
    <property type="entry name" value="PgpA-like_sf"/>
</dbReference>
<keyword evidence="1" id="KW-1003">Cell membrane</keyword>
<comment type="cofactor">
    <cofactor evidence="1">
        <name>Mg(2+)</name>
        <dbReference type="ChEBI" id="CHEBI:18420"/>
    </cofactor>
</comment>
<feature type="transmembrane region" description="Helical" evidence="2">
    <location>
        <begin position="140"/>
        <end position="162"/>
    </location>
</feature>
<dbReference type="EMBL" id="SPIA01000002">
    <property type="protein sequence ID" value="TFH67794.1"/>
    <property type="molecule type" value="Genomic_DNA"/>
</dbReference>
<dbReference type="Pfam" id="PF04608">
    <property type="entry name" value="PgpA"/>
    <property type="match status" value="1"/>
</dbReference>